<evidence type="ECO:0000313" key="3">
    <source>
        <dbReference type="EMBL" id="MDX5892980.1"/>
    </source>
</evidence>
<dbReference type="KEGG" id="rrd:RradSPS_0283"/>
<dbReference type="EMBL" id="JAWXXX010000001">
    <property type="protein sequence ID" value="MDX5892980.1"/>
    <property type="molecule type" value="Genomic_DNA"/>
</dbReference>
<proteinExistence type="predicted"/>
<evidence type="ECO:0000313" key="4">
    <source>
        <dbReference type="Proteomes" id="UP000025229"/>
    </source>
</evidence>
<dbReference type="RefSeq" id="WP_038680181.1">
    <property type="nucleotide sequence ID" value="NZ_CP007514.1"/>
</dbReference>
<reference evidence="2 4" key="1">
    <citation type="submission" date="2014-03" db="EMBL/GenBank/DDBJ databases">
        <title>Complete genome sequence of the Radio-Resistant Rubrobacter radiotolerans RSPS-4.</title>
        <authorList>
            <person name="Egas C.C."/>
            <person name="Barroso C.C."/>
            <person name="Froufe H.J.C."/>
            <person name="Pacheco J.J."/>
            <person name="Albuquerque L.L."/>
            <person name="da Costa M.M.S."/>
        </authorList>
    </citation>
    <scope>NUCLEOTIDE SEQUENCE [LARGE SCALE GENOMIC DNA]</scope>
    <source>
        <strain evidence="2 4">RSPS-4</strain>
    </source>
</reference>
<dbReference type="AlphaFoldDB" id="A0A023X074"/>
<dbReference type="STRING" id="42256.RradSPS_0283"/>
<reference evidence="3" key="2">
    <citation type="submission" date="2023-11" db="EMBL/GenBank/DDBJ databases">
        <title>MicrobeMod: A computational toolkit for identifying prokaryotic methylation and restriction-modification with nanopore sequencing.</title>
        <authorList>
            <person name="Crits-Christoph A."/>
            <person name="Kang S.C."/>
            <person name="Lee H."/>
            <person name="Ostrov N."/>
        </authorList>
    </citation>
    <scope>NUCLEOTIDE SEQUENCE</scope>
    <source>
        <strain evidence="3">ATCC 51242</strain>
    </source>
</reference>
<dbReference type="OrthoDB" id="5244725at2"/>
<dbReference type="HOGENOM" id="CLU_2668803_0_0_11"/>
<evidence type="ECO:0000313" key="2">
    <source>
        <dbReference type="EMBL" id="AHY45566.1"/>
    </source>
</evidence>
<keyword evidence="4" id="KW-1185">Reference proteome</keyword>
<evidence type="ECO:0000256" key="1">
    <source>
        <dbReference type="SAM" id="MobiDB-lite"/>
    </source>
</evidence>
<name>A0A023X074_RUBRA</name>
<protein>
    <submittedName>
        <fullName evidence="2">Uncharacterized protein</fullName>
    </submittedName>
</protein>
<organism evidence="2 4">
    <name type="scientific">Rubrobacter radiotolerans</name>
    <name type="common">Arthrobacter radiotolerans</name>
    <dbReference type="NCBI Taxonomy" id="42256"/>
    <lineage>
        <taxon>Bacteria</taxon>
        <taxon>Bacillati</taxon>
        <taxon>Actinomycetota</taxon>
        <taxon>Rubrobacteria</taxon>
        <taxon>Rubrobacterales</taxon>
        <taxon>Rubrobacteraceae</taxon>
        <taxon>Rubrobacter</taxon>
    </lineage>
</organism>
<dbReference type="Proteomes" id="UP000025229">
    <property type="component" value="Chromosome"/>
</dbReference>
<dbReference type="Proteomes" id="UP001281130">
    <property type="component" value="Unassembled WGS sequence"/>
</dbReference>
<accession>A0A023X074</accession>
<gene>
    <name evidence="2" type="ORF">RradSPS_0283</name>
    <name evidence="3" type="ORF">SIL72_02945</name>
</gene>
<sequence>MVRGRFFGKEPPRVPDPGQRVRLLGADDKWRMGFRAISGPLSDDSYGVVVWVAEEEEWETATLKRRAPVGMAWPLDRMEVVED</sequence>
<dbReference type="EMBL" id="CP007514">
    <property type="protein sequence ID" value="AHY45566.1"/>
    <property type="molecule type" value="Genomic_DNA"/>
</dbReference>
<feature type="region of interest" description="Disordered" evidence="1">
    <location>
        <begin position="1"/>
        <end position="20"/>
    </location>
</feature>